<evidence type="ECO:0000313" key="2">
    <source>
        <dbReference type="Proteomes" id="UP000036000"/>
    </source>
</evidence>
<name>A0AAC9ER71_9LACO</name>
<keyword evidence="2" id="KW-1185">Reference proteome</keyword>
<dbReference type="AlphaFoldDB" id="A0AAC9ER71"/>
<accession>A0AAC9ER71</accession>
<proteinExistence type="predicted"/>
<dbReference type="RefSeq" id="WP_048733013.1">
    <property type="nucleotide sequence ID" value="NZ_CP012033.1"/>
</dbReference>
<gene>
    <name evidence="1" type="ORF">ABN16_03665</name>
</gene>
<organism evidence="1 2">
    <name type="scientific">Levilactobacillus koreensis</name>
    <dbReference type="NCBI Taxonomy" id="637971"/>
    <lineage>
        <taxon>Bacteria</taxon>
        <taxon>Bacillati</taxon>
        <taxon>Bacillota</taxon>
        <taxon>Bacilli</taxon>
        <taxon>Lactobacillales</taxon>
        <taxon>Lactobacillaceae</taxon>
        <taxon>Levilactobacillus</taxon>
    </lineage>
</organism>
<protein>
    <submittedName>
        <fullName evidence="1">Uncharacterized protein</fullName>
    </submittedName>
</protein>
<evidence type="ECO:0000313" key="1">
    <source>
        <dbReference type="EMBL" id="AKP64184.1"/>
    </source>
</evidence>
<dbReference type="EMBL" id="CP012033">
    <property type="protein sequence ID" value="AKP64184.1"/>
    <property type="molecule type" value="Genomic_DNA"/>
</dbReference>
<dbReference type="KEGG" id="lko:ABN16_03665"/>
<dbReference type="Proteomes" id="UP000036000">
    <property type="component" value="Chromosome"/>
</dbReference>
<sequence>MANSLTHGLTAEYQEKVAAEQVVNFTNLQPADVEIFVPGDQVEIDWSTLLYLKNYSSSDHAADTVIWTTTGFYRTERTPLALLQTLSKCVGVDWFDYRVEKGFLKLTSPTPFVLGDLLLFATERSQYGKYYSWLNGRYLQSVNTTARKEESRISLTVRMEMIIRDSTTRLSKSWGEVLQVQRSRQQWVKQFMQTPQAGPLIERPVRVDELTYCQYFAKQLLTAYMKKTQPKATSVVDEEALWQVLRDDQRGMEPPLDS</sequence>
<reference evidence="1 2" key="1">
    <citation type="submission" date="2015-07" db="EMBL/GenBank/DDBJ databases">
        <title>Lactobacillus korensis/26-25/ whole genome sequencing.</title>
        <authorList>
            <person name="Kim M.K."/>
            <person name="Im W.-T."/>
            <person name="Srinivasan S."/>
            <person name="Lee J.-J."/>
        </authorList>
    </citation>
    <scope>NUCLEOTIDE SEQUENCE [LARGE SCALE GENOMIC DNA]</scope>
    <source>
        <strain evidence="1 2">26-25</strain>
    </source>
</reference>